<comment type="caution">
    <text evidence="1">The sequence shown here is derived from an EMBL/GenBank/DDBJ whole genome shotgun (WGS) entry which is preliminary data.</text>
</comment>
<evidence type="ECO:0000313" key="1">
    <source>
        <dbReference type="EMBL" id="CAK9070522.1"/>
    </source>
</evidence>
<reference evidence="1 2" key="1">
    <citation type="submission" date="2024-02" db="EMBL/GenBank/DDBJ databases">
        <authorList>
            <person name="Chen Y."/>
            <person name="Shah S."/>
            <person name="Dougan E. K."/>
            <person name="Thang M."/>
            <person name="Chan C."/>
        </authorList>
    </citation>
    <scope>NUCLEOTIDE SEQUENCE [LARGE SCALE GENOMIC DNA]</scope>
</reference>
<sequence>MAGLSLATRQASVPRGSLLPCEGLRERFVAFADAVLLPLAQFFQVPKESLAAGVGPGIGRGRNVHGLICFHLPQEVRRPDLCRWYCEMCRLLAHHGAGEDFSSAEVASALTAQHMARFLQFQASLRRRR</sequence>
<evidence type="ECO:0000313" key="2">
    <source>
        <dbReference type="Proteomes" id="UP001642484"/>
    </source>
</evidence>
<organism evidence="1 2">
    <name type="scientific">Durusdinium trenchii</name>
    <dbReference type="NCBI Taxonomy" id="1381693"/>
    <lineage>
        <taxon>Eukaryota</taxon>
        <taxon>Sar</taxon>
        <taxon>Alveolata</taxon>
        <taxon>Dinophyceae</taxon>
        <taxon>Suessiales</taxon>
        <taxon>Symbiodiniaceae</taxon>
        <taxon>Durusdinium</taxon>
    </lineage>
</organism>
<protein>
    <submittedName>
        <fullName evidence="1">Uncharacterized protein</fullName>
    </submittedName>
</protein>
<proteinExistence type="predicted"/>
<dbReference type="EMBL" id="CAXAMN010022518">
    <property type="protein sequence ID" value="CAK9070522.1"/>
    <property type="molecule type" value="Genomic_DNA"/>
</dbReference>
<dbReference type="Proteomes" id="UP001642484">
    <property type="component" value="Unassembled WGS sequence"/>
</dbReference>
<gene>
    <name evidence="1" type="ORF">CCMP2556_LOCUS34688</name>
</gene>
<accession>A0ABP0P4W1</accession>
<keyword evidence="2" id="KW-1185">Reference proteome</keyword>
<name>A0ABP0P4W1_9DINO</name>